<dbReference type="PANTHER" id="PTHR11638">
    <property type="entry name" value="ATP-DEPENDENT CLP PROTEASE"/>
    <property type="match status" value="1"/>
</dbReference>
<sequence length="566" mass="63230">MDRAKTDSLFSPPAVVEDATLDHRADHHSFAVNTLAWAIQNQLSTKCIERYINKFPQFLVTPIIRLGVFTAFGVPSCPILFYAIEQNSPELIRLLCKAGASVEQSATPSGLPPLAYAVLSAEYNLVDTTDVLITLLAVGADPKDIPEDMWQAPLKSPVKETQVGERNSKPWCTKVVREALARTLNLMQRYALWKASTFDKPTERMLQIAEAHDLLPLLEAPFYLIGQKVATQHILRKILNHYLFKDSKPLVLLLTGPSGHGKTELAKRMGSLLSLKIHQVDCTEMQYETDILGPKAPYHGYDNGSPLNNHLAEHDGQKTVIFMDEFDKTTTAVHQAMLLPFESGFYNDRRNGKKLDCTNHIWLLAANLGEDIIRKFWKASIENKTLALQEKAPLATLQKALRARAIEAFGAPLTGRLRDVVPYLPFDQLEQAVVAYKFMCEIRRKVRIDINTDAKDFAGHSHVNFIDDGQLALHIAKEGYIPELGARSLDDAVDREVTDKLGDVFLRQPLRIFNDANMRALDRYDVRIARASDGTEEVTVTLAGLQDITENSAMTYTSGRLSPSPG</sequence>
<keyword evidence="1" id="KW-0547">Nucleotide-binding</keyword>
<keyword evidence="2" id="KW-0067">ATP-binding</keyword>
<evidence type="ECO:0000256" key="2">
    <source>
        <dbReference type="ARBA" id="ARBA00022840"/>
    </source>
</evidence>
<dbReference type="Pfam" id="PF07724">
    <property type="entry name" value="AAA_2"/>
    <property type="match status" value="1"/>
</dbReference>
<dbReference type="InterPro" id="IPR050130">
    <property type="entry name" value="ClpA_ClpB"/>
</dbReference>
<dbReference type="InterPro" id="IPR003959">
    <property type="entry name" value="ATPase_AAA_core"/>
</dbReference>
<organism evidence="5 6">
    <name type="scientific">Heterodermia speciosa</name>
    <dbReference type="NCBI Taxonomy" id="116794"/>
    <lineage>
        <taxon>Eukaryota</taxon>
        <taxon>Fungi</taxon>
        <taxon>Dikarya</taxon>
        <taxon>Ascomycota</taxon>
        <taxon>Pezizomycotina</taxon>
        <taxon>Lecanoromycetes</taxon>
        <taxon>OSLEUM clade</taxon>
        <taxon>Lecanoromycetidae</taxon>
        <taxon>Caliciales</taxon>
        <taxon>Physciaceae</taxon>
        <taxon>Heterodermia</taxon>
    </lineage>
</organism>
<dbReference type="PRINTS" id="PR00300">
    <property type="entry name" value="CLPPROTEASEA"/>
</dbReference>
<dbReference type="InterPro" id="IPR001270">
    <property type="entry name" value="ClpA/B"/>
</dbReference>
<dbReference type="InterPro" id="IPR027417">
    <property type="entry name" value="P-loop_NTPase"/>
</dbReference>
<dbReference type="GO" id="GO:0034605">
    <property type="term" value="P:cellular response to heat"/>
    <property type="evidence" value="ECO:0007669"/>
    <property type="project" value="TreeGrafter"/>
</dbReference>
<dbReference type="SUPFAM" id="SSF52540">
    <property type="entry name" value="P-loop containing nucleoside triphosphate hydrolases"/>
    <property type="match status" value="1"/>
</dbReference>
<evidence type="ECO:0000313" key="6">
    <source>
        <dbReference type="Proteomes" id="UP000664521"/>
    </source>
</evidence>
<dbReference type="Gene3D" id="3.40.50.300">
    <property type="entry name" value="P-loop containing nucleotide triphosphate hydrolases"/>
    <property type="match status" value="1"/>
</dbReference>
<evidence type="ECO:0008006" key="7">
    <source>
        <dbReference type="Google" id="ProtNLM"/>
    </source>
</evidence>
<feature type="domain" description="Clp ATPase C-terminal" evidence="4">
    <location>
        <begin position="470"/>
        <end position="510"/>
    </location>
</feature>
<gene>
    <name evidence="5" type="ORF">HETSPECPRED_002110</name>
</gene>
<dbReference type="InterPro" id="IPR036770">
    <property type="entry name" value="Ankyrin_rpt-contain_sf"/>
</dbReference>
<dbReference type="GO" id="GO:0016887">
    <property type="term" value="F:ATP hydrolysis activity"/>
    <property type="evidence" value="ECO:0007669"/>
    <property type="project" value="InterPro"/>
</dbReference>
<evidence type="ECO:0000259" key="3">
    <source>
        <dbReference type="Pfam" id="PF07724"/>
    </source>
</evidence>
<name>A0A8H3J3C2_9LECA</name>
<evidence type="ECO:0000256" key="1">
    <source>
        <dbReference type="ARBA" id="ARBA00022741"/>
    </source>
</evidence>
<dbReference type="Gene3D" id="1.25.40.20">
    <property type="entry name" value="Ankyrin repeat-containing domain"/>
    <property type="match status" value="1"/>
</dbReference>
<evidence type="ECO:0000313" key="5">
    <source>
        <dbReference type="EMBL" id="CAF9939939.1"/>
    </source>
</evidence>
<evidence type="ECO:0000259" key="4">
    <source>
        <dbReference type="Pfam" id="PF10431"/>
    </source>
</evidence>
<feature type="domain" description="ATPase AAA-type core" evidence="3">
    <location>
        <begin position="252"/>
        <end position="391"/>
    </location>
</feature>
<protein>
    <recommendedName>
        <fullName evidence="7">AAA+ ATPase domain-containing protein</fullName>
    </recommendedName>
</protein>
<proteinExistence type="predicted"/>
<dbReference type="EMBL" id="CAJPDS010000141">
    <property type="protein sequence ID" value="CAF9939939.1"/>
    <property type="molecule type" value="Genomic_DNA"/>
</dbReference>
<dbReference type="OrthoDB" id="47330at2759"/>
<dbReference type="PANTHER" id="PTHR11638:SF18">
    <property type="entry name" value="HEAT SHOCK PROTEIN 104"/>
    <property type="match status" value="1"/>
</dbReference>
<comment type="caution">
    <text evidence="5">The sequence shown here is derived from an EMBL/GenBank/DDBJ whole genome shotgun (WGS) entry which is preliminary data.</text>
</comment>
<reference evidence="5" key="1">
    <citation type="submission" date="2021-03" db="EMBL/GenBank/DDBJ databases">
        <authorList>
            <person name="Tagirdzhanova G."/>
        </authorList>
    </citation>
    <scope>NUCLEOTIDE SEQUENCE</scope>
</reference>
<dbReference type="SUPFAM" id="SSF48403">
    <property type="entry name" value="Ankyrin repeat"/>
    <property type="match status" value="1"/>
</dbReference>
<dbReference type="Proteomes" id="UP000664521">
    <property type="component" value="Unassembled WGS sequence"/>
</dbReference>
<accession>A0A8H3J3C2</accession>
<dbReference type="GO" id="GO:0005737">
    <property type="term" value="C:cytoplasm"/>
    <property type="evidence" value="ECO:0007669"/>
    <property type="project" value="TreeGrafter"/>
</dbReference>
<keyword evidence="6" id="KW-1185">Reference proteome</keyword>
<dbReference type="AlphaFoldDB" id="A0A8H3J3C2"/>
<dbReference type="InterPro" id="IPR019489">
    <property type="entry name" value="Clp_ATPase_C"/>
</dbReference>
<dbReference type="GO" id="GO:0005524">
    <property type="term" value="F:ATP binding"/>
    <property type="evidence" value="ECO:0007669"/>
    <property type="project" value="UniProtKB-KW"/>
</dbReference>
<dbReference type="Pfam" id="PF10431">
    <property type="entry name" value="ClpB_D2-small"/>
    <property type="match status" value="1"/>
</dbReference>